<dbReference type="OrthoDB" id="5291209at2759"/>
<dbReference type="RefSeq" id="XP_008085346.1">
    <property type="nucleotide sequence ID" value="XM_008087155.1"/>
</dbReference>
<dbReference type="KEGG" id="glz:GLAREA_04778"/>
<name>S3CNC4_GLAL2</name>
<feature type="signal peptide" evidence="1">
    <location>
        <begin position="1"/>
        <end position="21"/>
    </location>
</feature>
<evidence type="ECO:0000313" key="3">
    <source>
        <dbReference type="Proteomes" id="UP000016922"/>
    </source>
</evidence>
<dbReference type="HOGENOM" id="CLU_048775_0_0_1"/>
<dbReference type="Proteomes" id="UP000016922">
    <property type="component" value="Unassembled WGS sequence"/>
</dbReference>
<sequence length="385" mass="42905">MHTFKSLYLYLGELFLTTTIAQNTYSHYTIEVTIPYYIDVKVPNAVPFTDPPRVNVELRNGNKSIAYHPTIDTGTCGYVVSVDGFPGWSQQLANASEKGWEFLSSSKKLYSGHWIPVDMFYTDAPVEVETRVPVLVVEESTICPHYNETRDTNTCPTLKGTLPRVVHHPPNISLFGVGFGRQKDGQPQGSPDKNPFLNIVNINKTSTNTDLFRNGYMLDRNGITLGLTGSNTKDLIRWNVLKRGDLWDTDHRDWRAPRACFSVDDSTCVEGNLLIDTGIAHSYLTLPTGAQVHTHTDTNPSTHAPVRALNNGSVVQLKVRDDFGYAVDTEFIVGSPEGIAPSMVIVTLRDPAEKEPFLNTGRHFLRSWKVAFDAVGGKFGFRRVV</sequence>
<dbReference type="GeneID" id="19463833"/>
<dbReference type="AlphaFoldDB" id="S3CNC4"/>
<reference evidence="2 3" key="1">
    <citation type="journal article" date="2013" name="BMC Genomics">
        <title>Genomics-driven discovery of the pneumocandin biosynthetic gene cluster in the fungus Glarea lozoyensis.</title>
        <authorList>
            <person name="Chen L."/>
            <person name="Yue Q."/>
            <person name="Zhang X."/>
            <person name="Xiang M."/>
            <person name="Wang C."/>
            <person name="Li S."/>
            <person name="Che Y."/>
            <person name="Ortiz-Lopez F.J."/>
            <person name="Bills G.F."/>
            <person name="Liu X."/>
            <person name="An Z."/>
        </authorList>
    </citation>
    <scope>NUCLEOTIDE SEQUENCE [LARGE SCALE GENOMIC DNA]</scope>
    <source>
        <strain evidence="3">ATCC 20868 / MF5171</strain>
    </source>
</reference>
<organism evidence="2 3">
    <name type="scientific">Glarea lozoyensis (strain ATCC 20868 / MF5171)</name>
    <dbReference type="NCBI Taxonomy" id="1116229"/>
    <lineage>
        <taxon>Eukaryota</taxon>
        <taxon>Fungi</taxon>
        <taxon>Dikarya</taxon>
        <taxon>Ascomycota</taxon>
        <taxon>Pezizomycotina</taxon>
        <taxon>Leotiomycetes</taxon>
        <taxon>Helotiales</taxon>
        <taxon>Helotiaceae</taxon>
        <taxon>Glarea</taxon>
    </lineage>
</organism>
<dbReference type="EMBL" id="KE145369">
    <property type="protein sequence ID" value="EPE27987.1"/>
    <property type="molecule type" value="Genomic_DNA"/>
</dbReference>
<dbReference type="eggNOG" id="ENOG502SGW8">
    <property type="taxonomic scope" value="Eukaryota"/>
</dbReference>
<evidence type="ECO:0000313" key="2">
    <source>
        <dbReference type="EMBL" id="EPE27987.1"/>
    </source>
</evidence>
<accession>S3CNC4</accession>
<gene>
    <name evidence="2" type="ORF">GLAREA_04778</name>
</gene>
<keyword evidence="1" id="KW-0732">Signal</keyword>
<protein>
    <submittedName>
        <fullName evidence="2">Outer membrane autotransporter barrel protein</fullName>
    </submittedName>
</protein>
<keyword evidence="3" id="KW-1185">Reference proteome</keyword>
<dbReference type="OMA" id="TYMGVGF"/>
<proteinExistence type="predicted"/>
<evidence type="ECO:0000256" key="1">
    <source>
        <dbReference type="SAM" id="SignalP"/>
    </source>
</evidence>
<feature type="chain" id="PRO_5004507615" evidence="1">
    <location>
        <begin position="22"/>
        <end position="385"/>
    </location>
</feature>